<evidence type="ECO:0000313" key="2">
    <source>
        <dbReference type="Proteomes" id="UP001519332"/>
    </source>
</evidence>
<name>A0ABS4TE00_9PSEU</name>
<evidence type="ECO:0000313" key="1">
    <source>
        <dbReference type="EMBL" id="MBP2322650.1"/>
    </source>
</evidence>
<dbReference type="Proteomes" id="UP001519332">
    <property type="component" value="Unassembled WGS sequence"/>
</dbReference>
<proteinExistence type="predicted"/>
<reference evidence="1 2" key="1">
    <citation type="submission" date="2021-03" db="EMBL/GenBank/DDBJ databases">
        <title>Sequencing the genomes of 1000 actinobacteria strains.</title>
        <authorList>
            <person name="Klenk H.-P."/>
        </authorList>
    </citation>
    <scope>NUCLEOTIDE SEQUENCE [LARGE SCALE GENOMIC DNA]</scope>
    <source>
        <strain evidence="1 2">DSM 46670</strain>
    </source>
</reference>
<accession>A0ABS4TE00</accession>
<organism evidence="1 2">
    <name type="scientific">Kibdelosporangium banguiense</name>
    <dbReference type="NCBI Taxonomy" id="1365924"/>
    <lineage>
        <taxon>Bacteria</taxon>
        <taxon>Bacillati</taxon>
        <taxon>Actinomycetota</taxon>
        <taxon>Actinomycetes</taxon>
        <taxon>Pseudonocardiales</taxon>
        <taxon>Pseudonocardiaceae</taxon>
        <taxon>Kibdelosporangium</taxon>
    </lineage>
</organism>
<dbReference type="EMBL" id="JAGINW010000001">
    <property type="protein sequence ID" value="MBP2322650.1"/>
    <property type="molecule type" value="Genomic_DNA"/>
</dbReference>
<keyword evidence="2" id="KW-1185">Reference proteome</keyword>
<comment type="caution">
    <text evidence="1">The sequence shown here is derived from an EMBL/GenBank/DDBJ whole genome shotgun (WGS) entry which is preliminary data.</text>
</comment>
<gene>
    <name evidence="1" type="ORF">JOF56_003035</name>
</gene>
<sequence>MWIEDALTVVELLWWGAFGGLGVEASELFRAVRRVHGVPWKAEGEPSLGAHLLSAGLRLFIGCGLATAAGLSEQVNGPMGALAVGVCAPLIIDQIGSRIPVAGDASAVEAATSSISPPSALAEAEAGGTGA</sequence>
<protein>
    <submittedName>
        <fullName evidence="1">Uncharacterized protein</fullName>
    </submittedName>
</protein>